<dbReference type="OrthoDB" id="9791355at2"/>
<dbReference type="HOGENOM" id="CLU_069532_3_2_11"/>
<dbReference type="AlphaFoldDB" id="D0WGE1"/>
<dbReference type="InterPro" id="IPR036388">
    <property type="entry name" value="WH-like_DNA-bd_sf"/>
</dbReference>
<dbReference type="Proteomes" id="UP000006001">
    <property type="component" value="Unassembled WGS sequence"/>
</dbReference>
<dbReference type="InterPro" id="IPR050536">
    <property type="entry name" value="DtxR_MntR_Metal-Reg"/>
</dbReference>
<dbReference type="GO" id="GO:0046914">
    <property type="term" value="F:transition metal ion binding"/>
    <property type="evidence" value="ECO:0007669"/>
    <property type="project" value="InterPro"/>
</dbReference>
<keyword evidence="2" id="KW-0805">Transcription regulation</keyword>
<evidence type="ECO:0000256" key="2">
    <source>
        <dbReference type="ARBA" id="ARBA00023015"/>
    </source>
</evidence>
<reference evidence="6" key="1">
    <citation type="submission" date="2009-10" db="EMBL/GenBank/DDBJ databases">
        <authorList>
            <person name="Weinstock G."/>
            <person name="Sodergren E."/>
            <person name="Clifton S."/>
            <person name="Fulton L."/>
            <person name="Fulton B."/>
            <person name="Courtney L."/>
            <person name="Fronick C."/>
            <person name="Harrison M."/>
            <person name="Strong C."/>
            <person name="Farmer C."/>
            <person name="Delahaunty K."/>
            <person name="Markovic C."/>
            <person name="Hall O."/>
            <person name="Minx P."/>
            <person name="Tomlinson C."/>
            <person name="Mitreva M."/>
            <person name="Nelson J."/>
            <person name="Hou S."/>
            <person name="Wollam A."/>
            <person name="Pepin K.H."/>
            <person name="Johnson M."/>
            <person name="Bhonagiri V."/>
            <person name="Nash W.E."/>
            <person name="Warren W."/>
            <person name="Chinwalla A."/>
            <person name="Mardis E.R."/>
            <person name="Wilson R.K."/>
        </authorList>
    </citation>
    <scope>NUCLEOTIDE SEQUENCE [LARGE SCALE GENOMIC DNA]</scope>
    <source>
        <strain evidence="6">ATCC 700122</strain>
    </source>
</reference>
<dbReference type="EMBL" id="ACUX02000006">
    <property type="protein sequence ID" value="EEZ61554.1"/>
    <property type="molecule type" value="Genomic_DNA"/>
</dbReference>
<dbReference type="eggNOG" id="COG1321">
    <property type="taxonomic scope" value="Bacteria"/>
</dbReference>
<dbReference type="Pfam" id="PF02742">
    <property type="entry name" value="Fe_dep_repr_C"/>
    <property type="match status" value="1"/>
</dbReference>
<evidence type="ECO:0000256" key="3">
    <source>
        <dbReference type="ARBA" id="ARBA00023125"/>
    </source>
</evidence>
<dbReference type="InterPro" id="IPR036390">
    <property type="entry name" value="WH_DNA-bd_sf"/>
</dbReference>
<dbReference type="Gene3D" id="1.10.10.10">
    <property type="entry name" value="Winged helix-like DNA-binding domain superfamily/Winged helix DNA-binding domain"/>
    <property type="match status" value="1"/>
</dbReference>
<evidence type="ECO:0000256" key="4">
    <source>
        <dbReference type="ARBA" id="ARBA00023163"/>
    </source>
</evidence>
<dbReference type="InterPro" id="IPR036421">
    <property type="entry name" value="Fe_dep_repressor_sf"/>
</dbReference>
<dbReference type="SUPFAM" id="SSF46785">
    <property type="entry name" value="Winged helix' DNA-binding domain"/>
    <property type="match status" value="1"/>
</dbReference>
<sequence length="142" mass="16218">MTNAPTETMLESREDEVLSHSLEDYLEAIVDLAGPERKPIRAVDLANKLDVSKASVSKALTTLKAKSYVEQPYYGDVTLTEEGEEYGSYIWRKHNKLYKFLNETLGIEPELANYEACQMEHTISRDSFAKWEAFFEGLESKN</sequence>
<dbReference type="SUPFAM" id="SSF47979">
    <property type="entry name" value="Iron-dependent repressor protein, dimerization domain"/>
    <property type="match status" value="1"/>
</dbReference>
<dbReference type="RefSeq" id="WP_006362147.1">
    <property type="nucleotide sequence ID" value="NZ_GG700630.1"/>
</dbReference>
<proteinExistence type="inferred from homology"/>
<comment type="similarity">
    <text evidence="1">Belongs to the DtxR/MntR family.</text>
</comment>
<protein>
    <submittedName>
        <fullName evidence="6">Iron dependent repressor DNA binding domain protein</fullName>
    </submittedName>
</protein>
<dbReference type="SMART" id="SM00529">
    <property type="entry name" value="HTH_DTXR"/>
    <property type="match status" value="1"/>
</dbReference>
<keyword evidence="3" id="KW-0238">DNA-binding</keyword>
<comment type="caution">
    <text evidence="6">The sequence shown here is derived from an EMBL/GenBank/DDBJ whole genome shotgun (WGS) entry which is preliminary data.</text>
</comment>
<dbReference type="Pfam" id="PF01325">
    <property type="entry name" value="Fe_dep_repress"/>
    <property type="match status" value="1"/>
</dbReference>
<evidence type="ECO:0000256" key="1">
    <source>
        <dbReference type="ARBA" id="ARBA00007871"/>
    </source>
</evidence>
<dbReference type="PANTHER" id="PTHR33238">
    <property type="entry name" value="IRON (METAL) DEPENDENT REPRESSOR, DTXR FAMILY"/>
    <property type="match status" value="1"/>
</dbReference>
<dbReference type="PROSITE" id="PS50944">
    <property type="entry name" value="HTH_DTXR"/>
    <property type="match status" value="1"/>
</dbReference>
<organism evidence="6 7">
    <name type="scientific">Slackia exigua (strain ATCC 700122 / DSM 15923 / CIP 105133 / JCM 11022 / KCTC 5966 / S-7)</name>
    <dbReference type="NCBI Taxonomy" id="649764"/>
    <lineage>
        <taxon>Bacteria</taxon>
        <taxon>Bacillati</taxon>
        <taxon>Actinomycetota</taxon>
        <taxon>Coriobacteriia</taxon>
        <taxon>Eggerthellales</taxon>
        <taxon>Eggerthellaceae</taxon>
        <taxon>Slackia</taxon>
    </lineage>
</organism>
<name>D0WGE1_SLAES</name>
<dbReference type="PANTHER" id="PTHR33238:SF7">
    <property type="entry name" value="IRON-DEPENDENT TRANSCRIPTIONAL REGULATOR"/>
    <property type="match status" value="1"/>
</dbReference>
<dbReference type="Gene3D" id="1.10.60.10">
    <property type="entry name" value="Iron dependent repressor, metal binding and dimerisation domain"/>
    <property type="match status" value="1"/>
</dbReference>
<dbReference type="InterPro" id="IPR022689">
    <property type="entry name" value="Iron_dep_repressor"/>
</dbReference>
<dbReference type="InterPro" id="IPR022687">
    <property type="entry name" value="HTH_DTXR"/>
</dbReference>
<accession>D0WGE1</accession>
<evidence type="ECO:0000259" key="5">
    <source>
        <dbReference type="PROSITE" id="PS50944"/>
    </source>
</evidence>
<evidence type="ECO:0000313" key="6">
    <source>
        <dbReference type="EMBL" id="EEZ61554.1"/>
    </source>
</evidence>
<keyword evidence="4" id="KW-0804">Transcription</keyword>
<dbReference type="GO" id="GO:0003700">
    <property type="term" value="F:DNA-binding transcription factor activity"/>
    <property type="evidence" value="ECO:0007669"/>
    <property type="project" value="InterPro"/>
</dbReference>
<dbReference type="GO" id="GO:0046983">
    <property type="term" value="F:protein dimerization activity"/>
    <property type="evidence" value="ECO:0007669"/>
    <property type="project" value="InterPro"/>
</dbReference>
<feature type="domain" description="HTH dtxR-type" evidence="5">
    <location>
        <begin position="18"/>
        <end position="80"/>
    </location>
</feature>
<dbReference type="STRING" id="649764.HMPREF0762_00892"/>
<keyword evidence="7" id="KW-1185">Reference proteome</keyword>
<gene>
    <name evidence="6" type="ORF">HMPREF0762_00892</name>
</gene>
<dbReference type="GeneID" id="85007460"/>
<evidence type="ECO:0000313" key="7">
    <source>
        <dbReference type="Proteomes" id="UP000006001"/>
    </source>
</evidence>
<dbReference type="GO" id="GO:0003677">
    <property type="term" value="F:DNA binding"/>
    <property type="evidence" value="ECO:0007669"/>
    <property type="project" value="UniProtKB-KW"/>
</dbReference>
<dbReference type="InterPro" id="IPR001367">
    <property type="entry name" value="Fe_dep_repressor"/>
</dbReference>